<keyword evidence="2" id="KW-1185">Reference proteome</keyword>
<name>A0A1V6N3C0_METAZ</name>
<dbReference type="Proteomes" id="UP000191661">
    <property type="component" value="Unassembled WGS sequence"/>
</dbReference>
<organism evidence="1 2">
    <name type="scientific">Methanobrevibacter arboriphilus JCM 13429 = DSM 1125</name>
    <dbReference type="NCBI Taxonomy" id="1300164"/>
    <lineage>
        <taxon>Archaea</taxon>
        <taxon>Methanobacteriati</taxon>
        <taxon>Methanobacteriota</taxon>
        <taxon>Methanomada group</taxon>
        <taxon>Methanobacteria</taxon>
        <taxon>Methanobacteriales</taxon>
        <taxon>Methanobacteriaceae</taxon>
        <taxon>Methanobrevibacter</taxon>
    </lineage>
</organism>
<comment type="caution">
    <text evidence="1">The sequence shown here is derived from an EMBL/GenBank/DDBJ whole genome shotgun (WGS) entry which is preliminary data.</text>
</comment>
<accession>A0A1V6N3C0</accession>
<dbReference type="AlphaFoldDB" id="A0A1V6N3C0"/>
<evidence type="ECO:0000313" key="2">
    <source>
        <dbReference type="Proteomes" id="UP000191661"/>
    </source>
</evidence>
<sequence>MNNSIIGIIDLYEYWVNRDYRNRVIEIELYE</sequence>
<gene>
    <name evidence="1" type="ORF">MBBAR_6c02660</name>
</gene>
<protein>
    <submittedName>
        <fullName evidence="1">Uncharacterized protein</fullName>
    </submittedName>
</protein>
<reference evidence="1 2" key="1">
    <citation type="submission" date="2014-12" db="EMBL/GenBank/DDBJ databases">
        <title>Genome sequence of Methanobrevibacter arboriphilicus DH1, DSM1125.</title>
        <authorList>
            <person name="Poehlein A."/>
            <person name="Thauer R.K."/>
            <person name="Seedorf H."/>
            <person name="Daniel R."/>
        </authorList>
    </citation>
    <scope>NUCLEOTIDE SEQUENCE [LARGE SCALE GENOMIC DNA]</scope>
    <source>
        <strain evidence="1 2">DH1</strain>
    </source>
</reference>
<evidence type="ECO:0000313" key="1">
    <source>
        <dbReference type="EMBL" id="OQD59154.1"/>
    </source>
</evidence>
<dbReference type="EMBL" id="JXMW01000006">
    <property type="protein sequence ID" value="OQD59154.1"/>
    <property type="molecule type" value="Genomic_DNA"/>
</dbReference>
<proteinExistence type="predicted"/>